<reference evidence="2" key="2">
    <citation type="submission" date="2023-05" db="EMBL/GenBank/DDBJ databases">
        <authorList>
            <person name="Schelkunov M.I."/>
        </authorList>
    </citation>
    <scope>NUCLEOTIDE SEQUENCE</scope>
    <source>
        <strain evidence="2">Hsosn_3</strain>
        <tissue evidence="2">Leaf</tissue>
    </source>
</reference>
<name>A0AAD8MH71_9APIA</name>
<feature type="region of interest" description="Disordered" evidence="1">
    <location>
        <begin position="81"/>
        <end position="111"/>
    </location>
</feature>
<sequence length="111" mass="13004">MQNDYVCGQSIDSGIAMISIAEYLVLDKAFPKASFDVVVHRSRISFSFYAYGMAKVIYEYESEHEYFNDGRGDVVAKRTRDEMVQRRKRNLGNASPKRKKERKTRHYCSYQ</sequence>
<dbReference type="EMBL" id="JAUIZM010000007">
    <property type="protein sequence ID" value="KAK1372769.1"/>
    <property type="molecule type" value="Genomic_DNA"/>
</dbReference>
<proteinExistence type="predicted"/>
<accession>A0AAD8MH71</accession>
<evidence type="ECO:0000313" key="3">
    <source>
        <dbReference type="Proteomes" id="UP001237642"/>
    </source>
</evidence>
<protein>
    <submittedName>
        <fullName evidence="2">Uncharacterized protein</fullName>
    </submittedName>
</protein>
<dbReference type="Proteomes" id="UP001237642">
    <property type="component" value="Unassembled WGS sequence"/>
</dbReference>
<keyword evidence="3" id="KW-1185">Reference proteome</keyword>
<gene>
    <name evidence="2" type="ORF">POM88_028962</name>
</gene>
<comment type="caution">
    <text evidence="2">The sequence shown here is derived from an EMBL/GenBank/DDBJ whole genome shotgun (WGS) entry which is preliminary data.</text>
</comment>
<evidence type="ECO:0000313" key="2">
    <source>
        <dbReference type="EMBL" id="KAK1372769.1"/>
    </source>
</evidence>
<organism evidence="2 3">
    <name type="scientific">Heracleum sosnowskyi</name>
    <dbReference type="NCBI Taxonomy" id="360622"/>
    <lineage>
        <taxon>Eukaryota</taxon>
        <taxon>Viridiplantae</taxon>
        <taxon>Streptophyta</taxon>
        <taxon>Embryophyta</taxon>
        <taxon>Tracheophyta</taxon>
        <taxon>Spermatophyta</taxon>
        <taxon>Magnoliopsida</taxon>
        <taxon>eudicotyledons</taxon>
        <taxon>Gunneridae</taxon>
        <taxon>Pentapetalae</taxon>
        <taxon>asterids</taxon>
        <taxon>campanulids</taxon>
        <taxon>Apiales</taxon>
        <taxon>Apiaceae</taxon>
        <taxon>Apioideae</taxon>
        <taxon>apioid superclade</taxon>
        <taxon>Tordylieae</taxon>
        <taxon>Tordyliinae</taxon>
        <taxon>Heracleum</taxon>
    </lineage>
</organism>
<feature type="compositionally biased region" description="Basic residues" evidence="1">
    <location>
        <begin position="86"/>
        <end position="111"/>
    </location>
</feature>
<evidence type="ECO:0000256" key="1">
    <source>
        <dbReference type="SAM" id="MobiDB-lite"/>
    </source>
</evidence>
<reference evidence="2" key="1">
    <citation type="submission" date="2023-02" db="EMBL/GenBank/DDBJ databases">
        <title>Genome of toxic invasive species Heracleum sosnowskyi carries increased number of genes despite the absence of recent whole-genome duplications.</title>
        <authorList>
            <person name="Schelkunov M."/>
            <person name="Shtratnikova V."/>
            <person name="Makarenko M."/>
            <person name="Klepikova A."/>
            <person name="Omelchenko D."/>
            <person name="Novikova G."/>
            <person name="Obukhova E."/>
            <person name="Bogdanov V."/>
            <person name="Penin A."/>
            <person name="Logacheva M."/>
        </authorList>
    </citation>
    <scope>NUCLEOTIDE SEQUENCE</scope>
    <source>
        <strain evidence="2">Hsosn_3</strain>
        <tissue evidence="2">Leaf</tissue>
    </source>
</reference>
<dbReference type="AlphaFoldDB" id="A0AAD8MH71"/>